<keyword evidence="4 10" id="KW-0732">Signal</keyword>
<keyword evidence="8" id="KW-1015">Disulfide bond</keyword>
<evidence type="ECO:0000256" key="2">
    <source>
        <dbReference type="ARBA" id="ARBA00022525"/>
    </source>
</evidence>
<evidence type="ECO:0000256" key="7">
    <source>
        <dbReference type="ARBA" id="ARBA00023145"/>
    </source>
</evidence>
<dbReference type="GO" id="GO:0006508">
    <property type="term" value="P:proteolysis"/>
    <property type="evidence" value="ECO:0007669"/>
    <property type="project" value="UniProtKB-KW"/>
</dbReference>
<keyword evidence="6 9" id="KW-0720">Serine protease</keyword>
<dbReference type="Pfam" id="PF00089">
    <property type="entry name" value="Trypsin"/>
    <property type="match status" value="1"/>
</dbReference>
<evidence type="ECO:0000256" key="10">
    <source>
        <dbReference type="SAM" id="SignalP"/>
    </source>
</evidence>
<organism evidence="12 13">
    <name type="scientific">Umbra pygmaea</name>
    <name type="common">Eastern mudminnow</name>
    <dbReference type="NCBI Taxonomy" id="75934"/>
    <lineage>
        <taxon>Eukaryota</taxon>
        <taxon>Metazoa</taxon>
        <taxon>Chordata</taxon>
        <taxon>Craniata</taxon>
        <taxon>Vertebrata</taxon>
        <taxon>Euteleostomi</taxon>
        <taxon>Actinopterygii</taxon>
        <taxon>Neopterygii</taxon>
        <taxon>Teleostei</taxon>
        <taxon>Protacanthopterygii</taxon>
        <taxon>Esociformes</taxon>
        <taxon>Umbridae</taxon>
        <taxon>Umbra</taxon>
    </lineage>
</organism>
<dbReference type="InterPro" id="IPR001314">
    <property type="entry name" value="Peptidase_S1A"/>
</dbReference>
<sequence length="255" mass="27380">MGCDKGLLVAAALLALVVPGESITGGGEAVAHSRPYMASLQIPKNGKMTHECGGFLVADQWVMSAAHCFVSGTEGMNVVLGAHSLNDPEESKQTFNILQAYSHSDFSLSNYDNDIALVKLDRPIVASESVKLVKFQREGANDPDKDKEVNTAGWGSLNNLGSRPDKLQEVVIAVMDRVKCGRSDYYGKKFTDNMLCAAKTRADTCDGDSGGPLLFNDVVVGITSNGGKKCGSSKKPGLYTIISHYTQWIDRIMAQ</sequence>
<protein>
    <recommendedName>
        <fullName evidence="11">Peptidase S1 domain-containing protein</fullName>
    </recommendedName>
</protein>
<dbReference type="PRINTS" id="PR00722">
    <property type="entry name" value="CHYMOTRYPSIN"/>
</dbReference>
<comment type="caution">
    <text evidence="12">The sequence shown here is derived from an EMBL/GenBank/DDBJ whole genome shotgun (WGS) entry which is preliminary data.</text>
</comment>
<dbReference type="SUPFAM" id="SSF50494">
    <property type="entry name" value="Trypsin-like serine proteases"/>
    <property type="match status" value="1"/>
</dbReference>
<feature type="signal peptide" evidence="10">
    <location>
        <begin position="1"/>
        <end position="22"/>
    </location>
</feature>
<comment type="subcellular location">
    <subcellularLocation>
        <location evidence="1">Secreted</location>
    </subcellularLocation>
</comment>
<proteinExistence type="predicted"/>
<dbReference type="PROSITE" id="PS00135">
    <property type="entry name" value="TRYPSIN_SER"/>
    <property type="match status" value="1"/>
</dbReference>
<evidence type="ECO:0000256" key="8">
    <source>
        <dbReference type="ARBA" id="ARBA00023157"/>
    </source>
</evidence>
<evidence type="ECO:0000256" key="1">
    <source>
        <dbReference type="ARBA" id="ARBA00004613"/>
    </source>
</evidence>
<evidence type="ECO:0000256" key="9">
    <source>
        <dbReference type="RuleBase" id="RU363034"/>
    </source>
</evidence>
<dbReference type="Gene3D" id="2.40.10.10">
    <property type="entry name" value="Trypsin-like serine proteases"/>
    <property type="match status" value="2"/>
</dbReference>
<dbReference type="InterPro" id="IPR009003">
    <property type="entry name" value="Peptidase_S1_PA"/>
</dbReference>
<dbReference type="PROSITE" id="PS00134">
    <property type="entry name" value="TRYPSIN_HIS"/>
    <property type="match status" value="1"/>
</dbReference>
<dbReference type="GO" id="GO:0008236">
    <property type="term" value="F:serine-type peptidase activity"/>
    <property type="evidence" value="ECO:0007669"/>
    <property type="project" value="UniProtKB-KW"/>
</dbReference>
<accession>A0ABD0X3G4</accession>
<dbReference type="PANTHER" id="PTHR24271">
    <property type="entry name" value="KALLIKREIN-RELATED"/>
    <property type="match status" value="1"/>
</dbReference>
<evidence type="ECO:0000313" key="12">
    <source>
        <dbReference type="EMBL" id="KAL0969523.1"/>
    </source>
</evidence>
<evidence type="ECO:0000256" key="3">
    <source>
        <dbReference type="ARBA" id="ARBA00022670"/>
    </source>
</evidence>
<keyword evidence="5 9" id="KW-0378">Hydrolase</keyword>
<reference evidence="12 13" key="1">
    <citation type="submission" date="2024-06" db="EMBL/GenBank/DDBJ databases">
        <authorList>
            <person name="Pan Q."/>
            <person name="Wen M."/>
            <person name="Jouanno E."/>
            <person name="Zahm M."/>
            <person name="Klopp C."/>
            <person name="Cabau C."/>
            <person name="Louis A."/>
            <person name="Berthelot C."/>
            <person name="Parey E."/>
            <person name="Roest Crollius H."/>
            <person name="Montfort J."/>
            <person name="Robinson-Rechavi M."/>
            <person name="Bouchez O."/>
            <person name="Lampietro C."/>
            <person name="Lopez Roques C."/>
            <person name="Donnadieu C."/>
            <person name="Postlethwait J."/>
            <person name="Bobe J."/>
            <person name="Verreycken H."/>
            <person name="Guiguen Y."/>
        </authorList>
    </citation>
    <scope>NUCLEOTIDE SEQUENCE [LARGE SCALE GENOMIC DNA]</scope>
    <source>
        <strain evidence="12">Up_M1</strain>
        <tissue evidence="12">Testis</tissue>
    </source>
</reference>
<dbReference type="SMART" id="SM00020">
    <property type="entry name" value="Tryp_SPc"/>
    <property type="match status" value="1"/>
</dbReference>
<dbReference type="InterPro" id="IPR001254">
    <property type="entry name" value="Trypsin_dom"/>
</dbReference>
<gene>
    <name evidence="12" type="ORF">UPYG_G00228360</name>
</gene>
<evidence type="ECO:0000259" key="11">
    <source>
        <dbReference type="PROSITE" id="PS50240"/>
    </source>
</evidence>
<feature type="domain" description="Peptidase S1" evidence="11">
    <location>
        <begin position="23"/>
        <end position="254"/>
    </location>
</feature>
<dbReference type="PANTHER" id="PTHR24271:SF54">
    <property type="entry name" value="COMPLEMENT FACTOR D"/>
    <property type="match status" value="1"/>
</dbReference>
<dbReference type="EMBL" id="JAGEUA010000007">
    <property type="protein sequence ID" value="KAL0969523.1"/>
    <property type="molecule type" value="Genomic_DNA"/>
</dbReference>
<dbReference type="PROSITE" id="PS50240">
    <property type="entry name" value="TRYPSIN_DOM"/>
    <property type="match status" value="1"/>
</dbReference>
<keyword evidence="7" id="KW-0865">Zymogen</keyword>
<keyword evidence="13" id="KW-1185">Reference proteome</keyword>
<dbReference type="FunFam" id="2.40.10.10:FF:000120">
    <property type="entry name" value="Putative serine protease"/>
    <property type="match status" value="1"/>
</dbReference>
<dbReference type="AlphaFoldDB" id="A0ABD0X3G4"/>
<evidence type="ECO:0000256" key="4">
    <source>
        <dbReference type="ARBA" id="ARBA00022729"/>
    </source>
</evidence>
<dbReference type="InterPro" id="IPR033116">
    <property type="entry name" value="TRYPSIN_SER"/>
</dbReference>
<keyword evidence="3 9" id="KW-0645">Protease</keyword>
<dbReference type="InterPro" id="IPR018114">
    <property type="entry name" value="TRYPSIN_HIS"/>
</dbReference>
<keyword evidence="2" id="KW-0964">Secreted</keyword>
<dbReference type="InterPro" id="IPR043504">
    <property type="entry name" value="Peptidase_S1_PA_chymotrypsin"/>
</dbReference>
<evidence type="ECO:0000256" key="5">
    <source>
        <dbReference type="ARBA" id="ARBA00022801"/>
    </source>
</evidence>
<feature type="chain" id="PRO_5044887181" description="Peptidase S1 domain-containing protein" evidence="10">
    <location>
        <begin position="23"/>
        <end position="255"/>
    </location>
</feature>
<dbReference type="CDD" id="cd00190">
    <property type="entry name" value="Tryp_SPc"/>
    <property type="match status" value="1"/>
</dbReference>
<dbReference type="Proteomes" id="UP001557470">
    <property type="component" value="Unassembled WGS sequence"/>
</dbReference>
<dbReference type="GO" id="GO:0005576">
    <property type="term" value="C:extracellular region"/>
    <property type="evidence" value="ECO:0007669"/>
    <property type="project" value="UniProtKB-SubCell"/>
</dbReference>
<evidence type="ECO:0000256" key="6">
    <source>
        <dbReference type="ARBA" id="ARBA00022825"/>
    </source>
</evidence>
<evidence type="ECO:0000313" key="13">
    <source>
        <dbReference type="Proteomes" id="UP001557470"/>
    </source>
</evidence>
<name>A0ABD0X3G4_UMBPY</name>